<keyword evidence="3" id="KW-0949">S-adenosyl-L-methionine</keyword>
<keyword evidence="2" id="KW-0808">Transferase</keyword>
<reference evidence="6" key="1">
    <citation type="journal article" date="2019" name="Int. J. Syst. Evol. Microbiol.">
        <title>The Global Catalogue of Microorganisms (GCM) 10K type strain sequencing project: providing services to taxonomists for standard genome sequencing and annotation.</title>
        <authorList>
            <consortium name="The Broad Institute Genomics Platform"/>
            <consortium name="The Broad Institute Genome Sequencing Center for Infectious Disease"/>
            <person name="Wu L."/>
            <person name="Ma J."/>
        </authorList>
    </citation>
    <scope>NUCLEOTIDE SEQUENCE [LARGE SCALE GENOMIC DNA]</scope>
    <source>
        <strain evidence="6">JCM 14370</strain>
    </source>
</reference>
<dbReference type="InterPro" id="IPR041698">
    <property type="entry name" value="Methyltransf_25"/>
</dbReference>
<dbReference type="Proteomes" id="UP000632222">
    <property type="component" value="Unassembled WGS sequence"/>
</dbReference>
<comment type="caution">
    <text evidence="5">The sequence shown here is derived from an EMBL/GenBank/DDBJ whole genome shotgun (WGS) entry which is preliminary data.</text>
</comment>
<dbReference type="Gene3D" id="3.40.50.150">
    <property type="entry name" value="Vaccinia Virus protein VP39"/>
    <property type="match status" value="1"/>
</dbReference>
<dbReference type="GO" id="GO:0008168">
    <property type="term" value="F:methyltransferase activity"/>
    <property type="evidence" value="ECO:0007669"/>
    <property type="project" value="UniProtKB-KW"/>
</dbReference>
<evidence type="ECO:0000256" key="3">
    <source>
        <dbReference type="ARBA" id="ARBA00022691"/>
    </source>
</evidence>
<dbReference type="GO" id="GO:0032259">
    <property type="term" value="P:methylation"/>
    <property type="evidence" value="ECO:0007669"/>
    <property type="project" value="UniProtKB-KW"/>
</dbReference>
<dbReference type="InterPro" id="IPR029063">
    <property type="entry name" value="SAM-dependent_MTases_sf"/>
</dbReference>
<protein>
    <submittedName>
        <fullName evidence="5">Methyltransferase type 12</fullName>
    </submittedName>
</protein>
<sequence>MLNPDLAPGFYAGEQVVIGENTYLHHPLRVWLDLADRLECYMRVPERADPLLSITFQKKEPRKRDRTPSGDTEKYGAESEFQRIHKLEEPYFLLDMLEALRSLKLPSDARILDLGVNSGEELHLLDLAYPQNTFEVLGIDHSESALELAKSRFPGYLFLAADINALPADLGQFDLILSIGTLQSANIEVEPVFRRLLKHVKPAGHWILVFPNCRYSAGEISYGARMVNYRDPELSLLFKDVTFFRRYFQKHRYTTTITGKYEVVVTARSLQGV</sequence>
<dbReference type="SUPFAM" id="SSF53335">
    <property type="entry name" value="S-adenosyl-L-methionine-dependent methyltransferases"/>
    <property type="match status" value="1"/>
</dbReference>
<dbReference type="PANTHER" id="PTHR43464:SF19">
    <property type="entry name" value="UBIQUINONE BIOSYNTHESIS O-METHYLTRANSFERASE, MITOCHONDRIAL"/>
    <property type="match status" value="1"/>
</dbReference>
<dbReference type="CDD" id="cd02440">
    <property type="entry name" value="AdoMet_MTases"/>
    <property type="match status" value="1"/>
</dbReference>
<evidence type="ECO:0000256" key="2">
    <source>
        <dbReference type="ARBA" id="ARBA00022679"/>
    </source>
</evidence>
<proteinExistence type="predicted"/>
<dbReference type="Pfam" id="PF13649">
    <property type="entry name" value="Methyltransf_25"/>
    <property type="match status" value="1"/>
</dbReference>
<keyword evidence="1 5" id="KW-0489">Methyltransferase</keyword>
<name>A0ABQ2D576_9DEIO</name>
<evidence type="ECO:0000313" key="5">
    <source>
        <dbReference type="EMBL" id="GGJ46466.1"/>
    </source>
</evidence>
<accession>A0ABQ2D576</accession>
<feature type="domain" description="Methyltransferase" evidence="4">
    <location>
        <begin position="111"/>
        <end position="204"/>
    </location>
</feature>
<evidence type="ECO:0000256" key="1">
    <source>
        <dbReference type="ARBA" id="ARBA00022603"/>
    </source>
</evidence>
<dbReference type="EMBL" id="BMOD01000016">
    <property type="protein sequence ID" value="GGJ46466.1"/>
    <property type="molecule type" value="Genomic_DNA"/>
</dbReference>
<dbReference type="PANTHER" id="PTHR43464">
    <property type="entry name" value="METHYLTRANSFERASE"/>
    <property type="match status" value="1"/>
</dbReference>
<evidence type="ECO:0000313" key="6">
    <source>
        <dbReference type="Proteomes" id="UP000632222"/>
    </source>
</evidence>
<organism evidence="5 6">
    <name type="scientific">Deinococcus roseus</name>
    <dbReference type="NCBI Taxonomy" id="392414"/>
    <lineage>
        <taxon>Bacteria</taxon>
        <taxon>Thermotogati</taxon>
        <taxon>Deinococcota</taxon>
        <taxon>Deinococci</taxon>
        <taxon>Deinococcales</taxon>
        <taxon>Deinococcaceae</taxon>
        <taxon>Deinococcus</taxon>
    </lineage>
</organism>
<evidence type="ECO:0000259" key="4">
    <source>
        <dbReference type="Pfam" id="PF13649"/>
    </source>
</evidence>
<keyword evidence="6" id="KW-1185">Reference proteome</keyword>
<gene>
    <name evidence="5" type="ORF">GCM10008938_35790</name>
</gene>